<keyword evidence="8" id="KW-0902">Two-component regulatory system</keyword>
<dbReference type="InterPro" id="IPR011712">
    <property type="entry name" value="Sig_transdc_His_kin_sub3_dim/P"/>
</dbReference>
<dbReference type="Pfam" id="PF13796">
    <property type="entry name" value="Sensor"/>
    <property type="match status" value="1"/>
</dbReference>
<evidence type="ECO:0000256" key="6">
    <source>
        <dbReference type="ARBA" id="ARBA00022777"/>
    </source>
</evidence>
<keyword evidence="10" id="KW-0472">Membrane</keyword>
<organism evidence="12 13">
    <name type="scientific">Streptomyces diacarni</name>
    <dbReference type="NCBI Taxonomy" id="2800381"/>
    <lineage>
        <taxon>Bacteria</taxon>
        <taxon>Bacillati</taxon>
        <taxon>Actinomycetota</taxon>
        <taxon>Actinomycetes</taxon>
        <taxon>Kitasatosporales</taxon>
        <taxon>Streptomycetaceae</taxon>
        <taxon>Streptomyces</taxon>
    </lineage>
</organism>
<feature type="transmembrane region" description="Helical" evidence="10">
    <location>
        <begin position="107"/>
        <end position="133"/>
    </location>
</feature>
<feature type="region of interest" description="Disordered" evidence="9">
    <location>
        <begin position="1"/>
        <end position="27"/>
    </location>
</feature>
<dbReference type="InterPro" id="IPR036890">
    <property type="entry name" value="HATPase_C_sf"/>
</dbReference>
<dbReference type="PANTHER" id="PTHR24421:SF10">
    <property type="entry name" value="NITRATE_NITRITE SENSOR PROTEIN NARQ"/>
    <property type="match status" value="1"/>
</dbReference>
<feature type="compositionally biased region" description="Low complexity" evidence="9">
    <location>
        <begin position="86"/>
        <end position="99"/>
    </location>
</feature>
<dbReference type="Gene3D" id="3.30.565.10">
    <property type="entry name" value="Histidine kinase-like ATPase, C-terminal domain"/>
    <property type="match status" value="1"/>
</dbReference>
<dbReference type="SMART" id="SM00387">
    <property type="entry name" value="HATPase_c"/>
    <property type="match status" value="1"/>
</dbReference>
<dbReference type="SUPFAM" id="SSF55874">
    <property type="entry name" value="ATPase domain of HSP90 chaperone/DNA topoisomerase II/histidine kinase"/>
    <property type="match status" value="1"/>
</dbReference>
<dbReference type="Pfam" id="PF07730">
    <property type="entry name" value="HisKA_3"/>
    <property type="match status" value="1"/>
</dbReference>
<keyword evidence="10" id="KW-0812">Transmembrane</keyword>
<comment type="caution">
    <text evidence="12">The sequence shown here is derived from an EMBL/GenBank/DDBJ whole genome shotgun (WGS) entry which is preliminary data.</text>
</comment>
<feature type="region of interest" description="Disordered" evidence="9">
    <location>
        <begin position="495"/>
        <end position="521"/>
    </location>
</feature>
<evidence type="ECO:0000259" key="11">
    <source>
        <dbReference type="SMART" id="SM00387"/>
    </source>
</evidence>
<keyword evidence="6 12" id="KW-0418">Kinase</keyword>
<dbReference type="CDD" id="cd16917">
    <property type="entry name" value="HATPase_UhpB-NarQ-NarX-like"/>
    <property type="match status" value="1"/>
</dbReference>
<evidence type="ECO:0000256" key="8">
    <source>
        <dbReference type="ARBA" id="ARBA00023012"/>
    </source>
</evidence>
<evidence type="ECO:0000256" key="9">
    <source>
        <dbReference type="SAM" id="MobiDB-lite"/>
    </source>
</evidence>
<dbReference type="GO" id="GO:0005524">
    <property type="term" value="F:ATP binding"/>
    <property type="evidence" value="ECO:0007669"/>
    <property type="project" value="UniProtKB-KW"/>
</dbReference>
<keyword evidence="3" id="KW-0597">Phosphoprotein</keyword>
<dbReference type="AlphaFoldDB" id="A0A367E991"/>
<evidence type="ECO:0000256" key="7">
    <source>
        <dbReference type="ARBA" id="ARBA00022840"/>
    </source>
</evidence>
<dbReference type="EC" id="2.7.13.3" evidence="2"/>
<keyword evidence="5" id="KW-0547">Nucleotide-binding</keyword>
<reference evidence="12 13" key="1">
    <citation type="submission" date="2018-06" db="EMBL/GenBank/DDBJ databases">
        <title>Streptomyces reniochalinae sp. nov. and Streptomyces diacarnus sp. nov. from marine sponges.</title>
        <authorList>
            <person name="Li L."/>
        </authorList>
    </citation>
    <scope>NUCLEOTIDE SEQUENCE [LARGE SCALE GENOMIC DNA]</scope>
    <source>
        <strain evidence="12 13">LHW51701</strain>
    </source>
</reference>
<gene>
    <name evidence="12" type="ORF">DTL70_31770</name>
</gene>
<dbReference type="Pfam" id="PF02518">
    <property type="entry name" value="HATPase_c"/>
    <property type="match status" value="1"/>
</dbReference>
<feature type="domain" description="Histidine kinase/HSP90-like ATPase" evidence="11">
    <location>
        <begin position="419"/>
        <end position="516"/>
    </location>
</feature>
<evidence type="ECO:0000256" key="3">
    <source>
        <dbReference type="ARBA" id="ARBA00022553"/>
    </source>
</evidence>
<dbReference type="GO" id="GO:0016020">
    <property type="term" value="C:membrane"/>
    <property type="evidence" value="ECO:0007669"/>
    <property type="project" value="InterPro"/>
</dbReference>
<dbReference type="GO" id="GO:0000155">
    <property type="term" value="F:phosphorelay sensor kinase activity"/>
    <property type="evidence" value="ECO:0007669"/>
    <property type="project" value="InterPro"/>
</dbReference>
<dbReference type="InterPro" id="IPR050482">
    <property type="entry name" value="Sensor_HK_TwoCompSys"/>
</dbReference>
<evidence type="ECO:0000256" key="5">
    <source>
        <dbReference type="ARBA" id="ARBA00022741"/>
    </source>
</evidence>
<dbReference type="PANTHER" id="PTHR24421">
    <property type="entry name" value="NITRATE/NITRITE SENSOR PROTEIN NARX-RELATED"/>
    <property type="match status" value="1"/>
</dbReference>
<dbReference type="InterPro" id="IPR003594">
    <property type="entry name" value="HATPase_dom"/>
</dbReference>
<comment type="catalytic activity">
    <reaction evidence="1">
        <text>ATP + protein L-histidine = ADP + protein N-phospho-L-histidine.</text>
        <dbReference type="EC" id="2.7.13.3"/>
    </reaction>
</comment>
<evidence type="ECO:0000256" key="1">
    <source>
        <dbReference type="ARBA" id="ARBA00000085"/>
    </source>
</evidence>
<evidence type="ECO:0000256" key="10">
    <source>
        <dbReference type="SAM" id="Phobius"/>
    </source>
</evidence>
<sequence length="521" mass="53978">MGGPRWRRAGPRTPGDPGTGTGASAASAAPLTVRCRRACALTVRCRRACALTVRCTRARAAGCPGGAPTSRAPGWLATTPPTKTSPVTATASDDTPPAPATRKALRAAAYAAAGLVPALLGLPALALVALGAVLCVTRAGIPVLSLALTAVRALTDLQRLLVRGLLGEDVPSPPRPGPLRAAHDGATWRCAAFAVLNAPLGALLFAVHLPVRLYGLALLSYPLWFRAVHQNGHDGLELTGATPLDTWPRVWAVAAAGLLVLVLAEWAARRLTAAVRLLARTLLAPLRLAERVHDLEETRALAVRDAAATLRRIERDLHDGAQVRIVALAMALTRARAALSAPEPSPAEADKARHLLDQSLGNARTALAELRDLVRGIHPPVLDNGLAPALASLSSDIETPALRVDLRTALPKTPRPPEAVETIAYFCAAELLANAARHAGAGHIAVSARTEEDGRMLVLVVEDDGRGGAAVRPAGTGTSSGLRGLAERVRTVDGTLSLDSPAGGPTTATVRLPLAPQGETT</sequence>
<dbReference type="Proteomes" id="UP000252914">
    <property type="component" value="Unassembled WGS sequence"/>
</dbReference>
<dbReference type="EMBL" id="QOIN01000071">
    <property type="protein sequence ID" value="RCG14235.1"/>
    <property type="molecule type" value="Genomic_DNA"/>
</dbReference>
<evidence type="ECO:0000313" key="13">
    <source>
        <dbReference type="Proteomes" id="UP000252914"/>
    </source>
</evidence>
<keyword evidence="10" id="KW-1133">Transmembrane helix</keyword>
<dbReference type="InterPro" id="IPR025828">
    <property type="entry name" value="Put_sensor_dom"/>
</dbReference>
<feature type="region of interest" description="Disordered" evidence="9">
    <location>
        <begin position="72"/>
        <end position="99"/>
    </location>
</feature>
<proteinExistence type="predicted"/>
<feature type="compositionally biased region" description="Basic residues" evidence="9">
    <location>
        <begin position="1"/>
        <end position="10"/>
    </location>
</feature>
<accession>A0A367E991</accession>
<keyword evidence="13" id="KW-1185">Reference proteome</keyword>
<protein>
    <recommendedName>
        <fullName evidence="2">histidine kinase</fullName>
        <ecNumber evidence="2">2.7.13.3</ecNumber>
    </recommendedName>
</protein>
<feature type="compositionally biased region" description="Low complexity" evidence="9">
    <location>
        <begin position="11"/>
        <end position="27"/>
    </location>
</feature>
<evidence type="ECO:0000256" key="2">
    <source>
        <dbReference type="ARBA" id="ARBA00012438"/>
    </source>
</evidence>
<dbReference type="GO" id="GO:0046983">
    <property type="term" value="F:protein dimerization activity"/>
    <property type="evidence" value="ECO:0007669"/>
    <property type="project" value="InterPro"/>
</dbReference>
<evidence type="ECO:0000256" key="4">
    <source>
        <dbReference type="ARBA" id="ARBA00022679"/>
    </source>
</evidence>
<keyword evidence="7" id="KW-0067">ATP-binding</keyword>
<name>A0A367E991_9ACTN</name>
<dbReference type="Gene3D" id="1.20.5.1930">
    <property type="match status" value="1"/>
</dbReference>
<evidence type="ECO:0000313" key="12">
    <source>
        <dbReference type="EMBL" id="RCG14235.1"/>
    </source>
</evidence>
<keyword evidence="4" id="KW-0808">Transferase</keyword>